<evidence type="ECO:0000313" key="3">
    <source>
        <dbReference type="Proteomes" id="UP000271472"/>
    </source>
</evidence>
<accession>A0A3N0IEY6</accession>
<dbReference type="AlphaFoldDB" id="A0A3N0IEY6"/>
<comment type="caution">
    <text evidence="2">The sequence shown here is derived from an EMBL/GenBank/DDBJ whole genome shotgun (WGS) entry which is preliminary data.</text>
</comment>
<dbReference type="OrthoDB" id="3175437at2"/>
<protein>
    <submittedName>
        <fullName evidence="2">Transcriptional regulator</fullName>
    </submittedName>
</protein>
<dbReference type="Gene3D" id="3.30.950.30">
    <property type="entry name" value="Schlafen, AAA domain"/>
    <property type="match status" value="1"/>
</dbReference>
<dbReference type="Proteomes" id="UP000271472">
    <property type="component" value="Unassembled WGS sequence"/>
</dbReference>
<dbReference type="SUPFAM" id="SSF46785">
    <property type="entry name" value="Winged helix' DNA-binding domain"/>
    <property type="match status" value="1"/>
</dbReference>
<dbReference type="InterPro" id="IPR007421">
    <property type="entry name" value="Schlafen_AlbA_2_dom"/>
</dbReference>
<dbReference type="InterPro" id="IPR036388">
    <property type="entry name" value="WH-like_DNA-bd_sf"/>
</dbReference>
<organism evidence="2 3">
    <name type="scientific">Slackia isoflavoniconvertens</name>
    <dbReference type="NCBI Taxonomy" id="572010"/>
    <lineage>
        <taxon>Bacteria</taxon>
        <taxon>Bacillati</taxon>
        <taxon>Actinomycetota</taxon>
        <taxon>Coriobacteriia</taxon>
        <taxon>Eggerthellales</taxon>
        <taxon>Eggerthellaceae</taxon>
        <taxon>Slackia</taxon>
    </lineage>
</organism>
<dbReference type="PANTHER" id="PTHR30595">
    <property type="entry name" value="GLPR-RELATED TRANSCRIPTIONAL REPRESSOR"/>
    <property type="match status" value="1"/>
</dbReference>
<evidence type="ECO:0000259" key="1">
    <source>
        <dbReference type="Pfam" id="PF04326"/>
    </source>
</evidence>
<gene>
    <name evidence="2" type="ORF">DMP05_05475</name>
</gene>
<reference evidence="3" key="1">
    <citation type="submission" date="2018-05" db="EMBL/GenBank/DDBJ databases">
        <title>Genome Sequencing of selected type strains of the family Eggerthellaceae.</title>
        <authorList>
            <person name="Danylec N."/>
            <person name="Stoll D.A."/>
            <person name="Doetsch A."/>
            <person name="Huch M."/>
        </authorList>
    </citation>
    <scope>NUCLEOTIDE SEQUENCE [LARGE SCALE GENOMIC DNA]</scope>
    <source>
        <strain evidence="3">DSM 22006</strain>
    </source>
</reference>
<dbReference type="Gene3D" id="1.10.10.10">
    <property type="entry name" value="Winged helix-like DNA-binding domain superfamily/Winged helix DNA-binding domain"/>
    <property type="match status" value="1"/>
</dbReference>
<dbReference type="PANTHER" id="PTHR30595:SF6">
    <property type="entry name" value="SCHLAFEN ALBA-2 DOMAIN-CONTAINING PROTEIN"/>
    <property type="match status" value="1"/>
</dbReference>
<dbReference type="GeneID" id="98662825"/>
<proteinExistence type="predicted"/>
<dbReference type="Gene3D" id="3.30.565.60">
    <property type="match status" value="1"/>
</dbReference>
<keyword evidence="3" id="KW-1185">Reference proteome</keyword>
<dbReference type="InterPro" id="IPR036390">
    <property type="entry name" value="WH_DNA-bd_sf"/>
</dbReference>
<dbReference type="Pfam" id="PF13749">
    <property type="entry name" value="HATPase_c_4"/>
    <property type="match status" value="1"/>
</dbReference>
<dbReference type="EMBL" id="QIBZ01000008">
    <property type="protein sequence ID" value="RNM34822.1"/>
    <property type="molecule type" value="Genomic_DNA"/>
</dbReference>
<feature type="domain" description="Schlafen AlbA-2" evidence="1">
    <location>
        <begin position="20"/>
        <end position="142"/>
    </location>
</feature>
<sequence>MSPEELTEVVERLRIQHNDDENIEAKKCETKLSNDVWESVSAFGNTSGGLILLGLDQENGFTIPPKFDIDKSIEQFVSGMQPRDGKLTNPPQYNLSRVDFEGRQVLAIRVAEVDLAQKPCFITSRGVENGSYKRVADKDMKLSATEIFALQNALVPSPADKEIVLEASVDDLNKETIRKIIENEKINHPEALRGAKTLQVQMARLNITDQNGKIRLGGLLAAGNYPQQFFPKLAVDVMVHPDIEKSTPTGPRYLDRTVCEGELGEIIEDAVAATAKNLRRISVIEGAGRKDELEIPEEVLREAIANAVIHREYGPRHEGQSVTVDIYPDRVEITNPGGLWGGKTLDNIADGTSLCRNAALMRLMSAVELPGGTGRPAEGGGGGVPFMIRAMQSKTLTAPDFKANIDSFKVRLGRSGTEIAVNREWISRVTKRKLSQHEQSLLLTMKKLGTSTVQELHRTLMIDSDEIRETASRFEREGIVSHVYADTYKMLADDTGQHPTPEVEDVLLSILQTDKALSIQELAEMIGKTVPSTRYHVKKLVEAGFAVPTASSTSRSRKYLRKQASL</sequence>
<dbReference type="InterPro" id="IPR038475">
    <property type="entry name" value="RecG_C_sf"/>
</dbReference>
<dbReference type="InterPro" id="IPR038461">
    <property type="entry name" value="Schlafen_AlbA_2_dom_sf"/>
</dbReference>
<dbReference type="RefSeq" id="WP_123219519.1">
    <property type="nucleotide sequence ID" value="NZ_JACHYQ010000002.1"/>
</dbReference>
<evidence type="ECO:0000313" key="2">
    <source>
        <dbReference type="EMBL" id="RNM34822.1"/>
    </source>
</evidence>
<dbReference type="Pfam" id="PF13412">
    <property type="entry name" value="HTH_24"/>
    <property type="match status" value="1"/>
</dbReference>
<name>A0A3N0IEY6_9ACTN</name>
<dbReference type="Pfam" id="PF04326">
    <property type="entry name" value="SLFN_AlbA_2"/>
    <property type="match status" value="1"/>
</dbReference>